<evidence type="ECO:0000256" key="8">
    <source>
        <dbReference type="ARBA" id="ARBA00050025"/>
    </source>
</evidence>
<feature type="transmembrane region" description="Helical" evidence="9">
    <location>
        <begin position="127"/>
        <end position="147"/>
    </location>
</feature>
<evidence type="ECO:0000256" key="1">
    <source>
        <dbReference type="ARBA" id="ARBA00004141"/>
    </source>
</evidence>
<dbReference type="InterPro" id="IPR024041">
    <property type="entry name" value="NH4_transpt_AmtB-like_dom"/>
</dbReference>
<keyword evidence="6 9" id="KW-0472">Membrane</keyword>
<dbReference type="InterPro" id="IPR001905">
    <property type="entry name" value="Ammonium_transpt"/>
</dbReference>
<dbReference type="RefSeq" id="WP_347439450.1">
    <property type="nucleotide sequence ID" value="NZ_CP089291.1"/>
</dbReference>
<evidence type="ECO:0000256" key="6">
    <source>
        <dbReference type="ARBA" id="ARBA00023136"/>
    </source>
</evidence>
<evidence type="ECO:0000313" key="12">
    <source>
        <dbReference type="Proteomes" id="UP000830167"/>
    </source>
</evidence>
<dbReference type="NCBIfam" id="TIGR00836">
    <property type="entry name" value="amt"/>
    <property type="match status" value="1"/>
</dbReference>
<proteinExistence type="inferred from homology"/>
<evidence type="ECO:0000313" key="11">
    <source>
        <dbReference type="EMBL" id="UOF92787.1"/>
    </source>
</evidence>
<feature type="transmembrane region" description="Helical" evidence="9">
    <location>
        <begin position="227"/>
        <end position="248"/>
    </location>
</feature>
<keyword evidence="4 9" id="KW-0812">Transmembrane</keyword>
<dbReference type="PANTHER" id="PTHR43029">
    <property type="entry name" value="AMMONIUM TRANSPORTER MEP2"/>
    <property type="match status" value="1"/>
</dbReference>
<name>A0ABY4CQL1_9BACL</name>
<organism evidence="11 12">
    <name type="scientific">Fodinisporobacter ferrooxydans</name>
    <dbReference type="NCBI Taxonomy" id="2901836"/>
    <lineage>
        <taxon>Bacteria</taxon>
        <taxon>Bacillati</taxon>
        <taxon>Bacillota</taxon>
        <taxon>Bacilli</taxon>
        <taxon>Bacillales</taxon>
        <taxon>Alicyclobacillaceae</taxon>
        <taxon>Fodinisporobacter</taxon>
    </lineage>
</organism>
<evidence type="ECO:0000256" key="7">
    <source>
        <dbReference type="ARBA" id="ARBA00023177"/>
    </source>
</evidence>
<feature type="transmembrane region" description="Helical" evidence="9">
    <location>
        <begin position="39"/>
        <end position="57"/>
    </location>
</feature>
<feature type="transmembrane region" description="Helical" evidence="9">
    <location>
        <begin position="195"/>
        <end position="215"/>
    </location>
</feature>
<evidence type="ECO:0000256" key="2">
    <source>
        <dbReference type="ARBA" id="ARBA00005887"/>
    </source>
</evidence>
<feature type="domain" description="Ammonium transporter AmtB-like" evidence="10">
    <location>
        <begin position="7"/>
        <end position="405"/>
    </location>
</feature>
<keyword evidence="5 9" id="KW-1133">Transmembrane helix</keyword>
<accession>A0ABY4CQL1</accession>
<feature type="transmembrane region" description="Helical" evidence="9">
    <location>
        <begin position="255"/>
        <end position="276"/>
    </location>
</feature>
<dbReference type="Pfam" id="PF00909">
    <property type="entry name" value="Ammonium_transp"/>
    <property type="match status" value="1"/>
</dbReference>
<dbReference type="PANTHER" id="PTHR43029:SF10">
    <property type="entry name" value="AMMONIUM TRANSPORTER MEP2"/>
    <property type="match status" value="1"/>
</dbReference>
<evidence type="ECO:0000259" key="10">
    <source>
        <dbReference type="Pfam" id="PF00909"/>
    </source>
</evidence>
<reference evidence="11" key="1">
    <citation type="submission" date="2021-12" db="EMBL/GenBank/DDBJ databases">
        <title>Alicyclobacillaceae gen. nov., sp. nov., isolated from chalcocite enrichment system.</title>
        <authorList>
            <person name="Jiang Z."/>
        </authorList>
    </citation>
    <scope>NUCLEOTIDE SEQUENCE</scope>
    <source>
        <strain evidence="11">MYW30-H2</strain>
    </source>
</reference>
<feature type="transmembrane region" description="Helical" evidence="9">
    <location>
        <begin position="94"/>
        <end position="115"/>
    </location>
</feature>
<dbReference type="SUPFAM" id="SSF111352">
    <property type="entry name" value="Ammonium transporter"/>
    <property type="match status" value="1"/>
</dbReference>
<protein>
    <recommendedName>
        <fullName evidence="8 9">Ammonium transporter</fullName>
    </recommendedName>
</protein>
<feature type="transmembrane region" description="Helical" evidence="9">
    <location>
        <begin position="314"/>
        <end position="333"/>
    </location>
</feature>
<comment type="subcellular location">
    <subcellularLocation>
        <location evidence="9">Cell membrane</location>
        <topology evidence="9">Multi-pass membrane protein</topology>
    </subcellularLocation>
    <subcellularLocation>
        <location evidence="1">Membrane</location>
        <topology evidence="1">Multi-pass membrane protein</topology>
    </subcellularLocation>
</comment>
<evidence type="ECO:0000256" key="9">
    <source>
        <dbReference type="RuleBase" id="RU362002"/>
    </source>
</evidence>
<evidence type="ECO:0000256" key="5">
    <source>
        <dbReference type="ARBA" id="ARBA00022989"/>
    </source>
</evidence>
<keyword evidence="12" id="KW-1185">Reference proteome</keyword>
<dbReference type="EMBL" id="CP089291">
    <property type="protein sequence ID" value="UOF92787.1"/>
    <property type="molecule type" value="Genomic_DNA"/>
</dbReference>
<dbReference type="Gene3D" id="1.10.3430.10">
    <property type="entry name" value="Ammonium transporter AmtB like domains"/>
    <property type="match status" value="1"/>
</dbReference>
<feature type="transmembrane region" description="Helical" evidence="9">
    <location>
        <begin position="6"/>
        <end position="27"/>
    </location>
</feature>
<dbReference type="Proteomes" id="UP000830167">
    <property type="component" value="Chromosome"/>
</dbReference>
<gene>
    <name evidence="11" type="ORF">LSG31_05900</name>
</gene>
<feature type="transmembrane region" description="Helical" evidence="9">
    <location>
        <begin position="159"/>
        <end position="183"/>
    </location>
</feature>
<dbReference type="PROSITE" id="PS01219">
    <property type="entry name" value="AMMONIUM_TRANSP"/>
    <property type="match status" value="1"/>
</dbReference>
<keyword evidence="3 9" id="KW-0813">Transport</keyword>
<feature type="transmembrane region" description="Helical" evidence="9">
    <location>
        <begin position="282"/>
        <end position="302"/>
    </location>
</feature>
<evidence type="ECO:0000256" key="4">
    <source>
        <dbReference type="ARBA" id="ARBA00022692"/>
    </source>
</evidence>
<sequence length="426" mass="45031">MDTGDTAWLLVSSALVMLMTPGLAFFYGGLVRKKNVITTMLQVCAVILIVSVQWVLFGYSLSFGPDFHHVIGGLQWSMLKGVGETPDADYAPTIPHLVFSIYQMMFAIITPALIVGGLAERVKFSSFLVFITLWATVIYDPLAHWVWGANGWLHNLGVLDFAGGTVVHISSGVAGLVAAIYLGKRAEHGTKSIRAHNVPFVLLGTALLWFGWFGFNAGSALGANALSASAFITTNTATAASAIGWMLIEKLRTGHVTLGGMCAGAVAGLVAITPAAGFVTPGASIVLGFVGGIICFFASTFMKEKLGYDDALDAFGGHGIGGTWGALATGIFATTMVNSAGANGLIHGNPHQLLLQLIGVVASWLFSGIGTFILIKVIDLVMGFRVTKEEELMGLDHVLHNESAYPEQLSADELPKMMNHSSALKV</sequence>
<feature type="transmembrane region" description="Helical" evidence="9">
    <location>
        <begin position="353"/>
        <end position="375"/>
    </location>
</feature>
<dbReference type="InterPro" id="IPR018047">
    <property type="entry name" value="Ammonium_transpt_CS"/>
</dbReference>
<evidence type="ECO:0000256" key="3">
    <source>
        <dbReference type="ARBA" id="ARBA00022448"/>
    </source>
</evidence>
<keyword evidence="7 9" id="KW-0924">Ammonia transport</keyword>
<comment type="similarity">
    <text evidence="2 9">Belongs to the ammonia transporter channel (TC 1.A.11.2) family.</text>
</comment>
<dbReference type="InterPro" id="IPR029020">
    <property type="entry name" value="Ammonium/urea_transptr"/>
</dbReference>